<keyword evidence="4" id="KW-1185">Reference proteome</keyword>
<protein>
    <recommendedName>
        <fullName evidence="2">X8 domain-containing protein</fullName>
    </recommendedName>
</protein>
<proteinExistence type="predicted"/>
<evidence type="ECO:0000259" key="2">
    <source>
        <dbReference type="SMART" id="SM00768"/>
    </source>
</evidence>
<feature type="domain" description="X8" evidence="2">
    <location>
        <begin position="112"/>
        <end position="152"/>
    </location>
</feature>
<sequence>MRGKTWCVAQSQATEPKLQQVLDYLCGQLDCKEIRPGGSCFNPNTIFRDMCLPLSDEKFKLIIHRNTCFYEPGKCPRDPRRTLPLDLKSSKECMNYAPPNPFKLNLAQYGKTWCVAQSQSTEPKLQQVLDYLCGQLDCKEIQTGGSCFNPNTV</sequence>
<keyword evidence="1" id="KW-0732">Signal</keyword>
<evidence type="ECO:0000256" key="1">
    <source>
        <dbReference type="ARBA" id="ARBA00022729"/>
    </source>
</evidence>
<reference evidence="3 4" key="1">
    <citation type="journal article" date="2017" name="Nat. Commun.">
        <title>Genome assembly with in vitro proximity ligation data and whole-genome triplication in lettuce.</title>
        <authorList>
            <person name="Reyes-Chin-Wo S."/>
            <person name="Wang Z."/>
            <person name="Yang X."/>
            <person name="Kozik A."/>
            <person name="Arikit S."/>
            <person name="Song C."/>
            <person name="Xia L."/>
            <person name="Froenicke L."/>
            <person name="Lavelle D.O."/>
            <person name="Truco M.J."/>
            <person name="Xia R."/>
            <person name="Zhu S."/>
            <person name="Xu C."/>
            <person name="Xu H."/>
            <person name="Xu X."/>
            <person name="Cox K."/>
            <person name="Korf I."/>
            <person name="Meyers B.C."/>
            <person name="Michelmore R.W."/>
        </authorList>
    </citation>
    <scope>NUCLEOTIDE SEQUENCE [LARGE SCALE GENOMIC DNA]</scope>
    <source>
        <strain evidence="4">cv. Salinas</strain>
        <tissue evidence="3">Seedlings</tissue>
    </source>
</reference>
<dbReference type="PANTHER" id="PTHR31044">
    <property type="entry name" value="BETA-1,3 GLUCANASE"/>
    <property type="match status" value="1"/>
</dbReference>
<dbReference type="EMBL" id="NBSK02000005">
    <property type="protein sequence ID" value="KAJ0207017.1"/>
    <property type="molecule type" value="Genomic_DNA"/>
</dbReference>
<gene>
    <name evidence="3" type="ORF">LSAT_V11C500260530</name>
</gene>
<dbReference type="SMART" id="SM00768">
    <property type="entry name" value="X8"/>
    <property type="match status" value="2"/>
</dbReference>
<evidence type="ECO:0000313" key="4">
    <source>
        <dbReference type="Proteomes" id="UP000235145"/>
    </source>
</evidence>
<name>A0A9R1XGE9_LACSA</name>
<dbReference type="PANTHER" id="PTHR31044:SF147">
    <property type="entry name" value="CARBOHYDRATE-BINDING X8 DOMAIN PROTEIN"/>
    <property type="match status" value="1"/>
</dbReference>
<dbReference type="AlphaFoldDB" id="A0A9R1XGE9"/>
<feature type="domain" description="X8" evidence="2">
    <location>
        <begin position="5"/>
        <end position="53"/>
    </location>
</feature>
<dbReference type="GO" id="GO:0009506">
    <property type="term" value="C:plasmodesma"/>
    <property type="evidence" value="ECO:0007669"/>
    <property type="project" value="UniProtKB-ARBA"/>
</dbReference>
<dbReference type="Pfam" id="PF07983">
    <property type="entry name" value="X8"/>
    <property type="match status" value="2"/>
</dbReference>
<organism evidence="3 4">
    <name type="scientific">Lactuca sativa</name>
    <name type="common">Garden lettuce</name>
    <dbReference type="NCBI Taxonomy" id="4236"/>
    <lineage>
        <taxon>Eukaryota</taxon>
        <taxon>Viridiplantae</taxon>
        <taxon>Streptophyta</taxon>
        <taxon>Embryophyta</taxon>
        <taxon>Tracheophyta</taxon>
        <taxon>Spermatophyta</taxon>
        <taxon>Magnoliopsida</taxon>
        <taxon>eudicotyledons</taxon>
        <taxon>Gunneridae</taxon>
        <taxon>Pentapetalae</taxon>
        <taxon>asterids</taxon>
        <taxon>campanulids</taxon>
        <taxon>Asterales</taxon>
        <taxon>Asteraceae</taxon>
        <taxon>Cichorioideae</taxon>
        <taxon>Cichorieae</taxon>
        <taxon>Lactucinae</taxon>
        <taxon>Lactuca</taxon>
    </lineage>
</organism>
<dbReference type="InterPro" id="IPR044788">
    <property type="entry name" value="X8_dom_prot"/>
</dbReference>
<evidence type="ECO:0000313" key="3">
    <source>
        <dbReference type="EMBL" id="KAJ0207017.1"/>
    </source>
</evidence>
<dbReference type="Gene3D" id="1.20.58.1040">
    <property type="match status" value="1"/>
</dbReference>
<comment type="caution">
    <text evidence="3">The sequence shown here is derived from an EMBL/GenBank/DDBJ whole genome shotgun (WGS) entry which is preliminary data.</text>
</comment>
<dbReference type="Proteomes" id="UP000235145">
    <property type="component" value="Unassembled WGS sequence"/>
</dbReference>
<accession>A0A9R1XGE9</accession>
<dbReference type="InterPro" id="IPR012946">
    <property type="entry name" value="X8"/>
</dbReference>